<dbReference type="CDD" id="cd02440">
    <property type="entry name" value="AdoMet_MTases"/>
    <property type="match status" value="1"/>
</dbReference>
<dbReference type="Gene3D" id="3.40.50.150">
    <property type="entry name" value="Vaccinia Virus protein VP39"/>
    <property type="match status" value="1"/>
</dbReference>
<dbReference type="PROSITE" id="PS50005">
    <property type="entry name" value="TPR"/>
    <property type="match status" value="1"/>
</dbReference>
<feature type="domain" description="Methyltransferase type 12" evidence="2">
    <location>
        <begin position="300"/>
        <end position="391"/>
    </location>
</feature>
<dbReference type="InterPro" id="IPR029063">
    <property type="entry name" value="SAM-dependent_MTases_sf"/>
</dbReference>
<gene>
    <name evidence="3" type="ORF">GCM10009104_03220</name>
</gene>
<keyword evidence="1" id="KW-0802">TPR repeat</keyword>
<dbReference type="Proteomes" id="UP001499915">
    <property type="component" value="Unassembled WGS sequence"/>
</dbReference>
<dbReference type="InterPro" id="IPR013217">
    <property type="entry name" value="Methyltransf_12"/>
</dbReference>
<reference evidence="4" key="1">
    <citation type="journal article" date="2019" name="Int. J. Syst. Evol. Microbiol.">
        <title>The Global Catalogue of Microorganisms (GCM) 10K type strain sequencing project: providing services to taxonomists for standard genome sequencing and annotation.</title>
        <authorList>
            <consortium name="The Broad Institute Genomics Platform"/>
            <consortium name="The Broad Institute Genome Sequencing Center for Infectious Disease"/>
            <person name="Wu L."/>
            <person name="Ma J."/>
        </authorList>
    </citation>
    <scope>NUCLEOTIDE SEQUENCE [LARGE SCALE GENOMIC DNA]</scope>
    <source>
        <strain evidence="4">JCM 15134</strain>
    </source>
</reference>
<evidence type="ECO:0000313" key="3">
    <source>
        <dbReference type="EMBL" id="GAA0681833.1"/>
    </source>
</evidence>
<organism evidence="3 4">
    <name type="scientific">Marinobacterium maritimum</name>
    <dbReference type="NCBI Taxonomy" id="500162"/>
    <lineage>
        <taxon>Bacteria</taxon>
        <taxon>Pseudomonadati</taxon>
        <taxon>Pseudomonadota</taxon>
        <taxon>Gammaproteobacteria</taxon>
        <taxon>Oceanospirillales</taxon>
        <taxon>Oceanospirillaceae</taxon>
        <taxon>Marinobacterium</taxon>
    </lineage>
</organism>
<dbReference type="EMBL" id="BAAAET010000001">
    <property type="protein sequence ID" value="GAA0681833.1"/>
    <property type="molecule type" value="Genomic_DNA"/>
</dbReference>
<protein>
    <submittedName>
        <fullName evidence="3">Tetratricopeptide repeat protein</fullName>
    </submittedName>
</protein>
<keyword evidence="4" id="KW-1185">Reference proteome</keyword>
<dbReference type="SMART" id="SM00028">
    <property type="entry name" value="TPR"/>
    <property type="match status" value="3"/>
</dbReference>
<dbReference type="PANTHER" id="PTHR43861:SF1">
    <property type="entry name" value="TRANS-ACONITATE 2-METHYLTRANSFERASE"/>
    <property type="match status" value="1"/>
</dbReference>
<name>A0ABP3T9J8_9GAMM</name>
<evidence type="ECO:0000259" key="2">
    <source>
        <dbReference type="Pfam" id="PF08242"/>
    </source>
</evidence>
<dbReference type="PANTHER" id="PTHR43861">
    <property type="entry name" value="TRANS-ACONITATE 2-METHYLTRANSFERASE-RELATED"/>
    <property type="match status" value="1"/>
</dbReference>
<evidence type="ECO:0000256" key="1">
    <source>
        <dbReference type="PROSITE-ProRule" id="PRU00339"/>
    </source>
</evidence>
<dbReference type="InterPro" id="IPR011990">
    <property type="entry name" value="TPR-like_helical_dom_sf"/>
</dbReference>
<feature type="repeat" description="TPR" evidence="1">
    <location>
        <begin position="73"/>
        <end position="106"/>
    </location>
</feature>
<dbReference type="Pfam" id="PF08242">
    <property type="entry name" value="Methyltransf_12"/>
    <property type="match status" value="1"/>
</dbReference>
<proteinExistence type="predicted"/>
<dbReference type="Gene3D" id="1.25.40.10">
    <property type="entry name" value="Tetratricopeptide repeat domain"/>
    <property type="match status" value="1"/>
</dbReference>
<accession>A0ABP3T9J8</accession>
<evidence type="ECO:0000313" key="4">
    <source>
        <dbReference type="Proteomes" id="UP001499915"/>
    </source>
</evidence>
<comment type="caution">
    <text evidence="3">The sequence shown here is derived from an EMBL/GenBank/DDBJ whole genome shotgun (WGS) entry which is preliminary data.</text>
</comment>
<dbReference type="Pfam" id="PF00515">
    <property type="entry name" value="TPR_1"/>
    <property type="match status" value="1"/>
</dbReference>
<dbReference type="SUPFAM" id="SSF48452">
    <property type="entry name" value="TPR-like"/>
    <property type="match status" value="1"/>
</dbReference>
<sequence length="456" mass="49985">MSVPSLNEALALMNQSAFPVARAICQQHLAQRPDDFNARHLLGLIQFKAGNLLGATKELTKASKLNPGPRFQAQALNNLALVLQARGKREQAVEACRTALQLQPQELAFHLNLLGLLEQLQCWHDIVDHLKGNPELAHNDEAQLCHAVAARHLDHHQTALDILARLRNSVEVESERALNLCLLGNSQAAIANWKATGASPEFLVQLADYIAEEGFATAATPLYQVAALTEPDNLSVRHMLDAAQGQCTPEAPSDYVRNLYDTHAEQFESRLQDRLGYNAPERLCQHLTHLITADVPIDAVDLGCGTGLCGVELRKQLPIANLSGCDLSPRMLQLAASKEAYDTLSCSSLLDYLASVEPVQLITATDVLIYTGNLKPVIETLPRALKPGGYFAFTVELNSDDSDVSLHSSGRYRHSQHHIEALATQYSCSIQLLEAFPLRTENDVVIEGLMVILQRA</sequence>
<dbReference type="RefSeq" id="WP_343801259.1">
    <property type="nucleotide sequence ID" value="NZ_BAAAET010000001.1"/>
</dbReference>
<dbReference type="SUPFAM" id="SSF53335">
    <property type="entry name" value="S-adenosyl-L-methionine-dependent methyltransferases"/>
    <property type="match status" value="1"/>
</dbReference>
<dbReference type="InterPro" id="IPR019734">
    <property type="entry name" value="TPR_rpt"/>
</dbReference>